<dbReference type="Gene3D" id="2.60.40.10">
    <property type="entry name" value="Immunoglobulins"/>
    <property type="match status" value="1"/>
</dbReference>
<dbReference type="OrthoDB" id="5873279at2759"/>
<comment type="caution">
    <text evidence="1">The sequence shown here is derived from an EMBL/GenBank/DDBJ whole genome shotgun (WGS) entry which is preliminary data.</text>
</comment>
<gene>
    <name evidence="1" type="ORF">KLDO_g4796</name>
</gene>
<dbReference type="CDD" id="cd02859">
    <property type="entry name" value="E_set_AMPKbeta_like_N"/>
    <property type="match status" value="1"/>
</dbReference>
<organism evidence="1 2">
    <name type="scientific">Kluyveromyces dobzhanskii CBS 2104</name>
    <dbReference type="NCBI Taxonomy" id="1427455"/>
    <lineage>
        <taxon>Eukaryota</taxon>
        <taxon>Fungi</taxon>
        <taxon>Dikarya</taxon>
        <taxon>Ascomycota</taxon>
        <taxon>Saccharomycotina</taxon>
        <taxon>Saccharomycetes</taxon>
        <taxon>Saccharomycetales</taxon>
        <taxon>Saccharomycetaceae</taxon>
        <taxon>Kluyveromyces</taxon>
    </lineage>
</organism>
<keyword evidence="2" id="KW-1185">Reference proteome</keyword>
<dbReference type="SUPFAM" id="SSF81296">
    <property type="entry name" value="E set domains"/>
    <property type="match status" value="1"/>
</dbReference>
<name>A0A0A8LCE3_9SACH</name>
<reference evidence="1 2" key="1">
    <citation type="submission" date="2014-03" db="EMBL/GenBank/DDBJ databases">
        <title>The genome of Kluyveromyces dobzhanskii.</title>
        <authorList>
            <person name="Nystedt B."/>
            <person name="Astrom S."/>
        </authorList>
    </citation>
    <scope>NUCLEOTIDE SEQUENCE [LARGE SCALE GENOMIC DNA]</scope>
    <source>
        <strain evidence="1 2">CBS 2104</strain>
    </source>
</reference>
<evidence type="ECO:0000313" key="2">
    <source>
        <dbReference type="Proteomes" id="UP000031516"/>
    </source>
</evidence>
<dbReference type="AlphaFoldDB" id="A0A0A8LCE3"/>
<dbReference type="EMBL" id="CCBQ010000047">
    <property type="protein sequence ID" value="CDO96601.1"/>
    <property type="molecule type" value="Genomic_DNA"/>
</dbReference>
<dbReference type="Proteomes" id="UP000031516">
    <property type="component" value="Unassembled WGS sequence"/>
</dbReference>
<accession>A0A0A8LCE3</accession>
<evidence type="ECO:0000313" key="1">
    <source>
        <dbReference type="EMBL" id="CDO96601.1"/>
    </source>
</evidence>
<proteinExistence type="predicted"/>
<dbReference type="InterPro" id="IPR014756">
    <property type="entry name" value="Ig_E-set"/>
</dbReference>
<dbReference type="InterPro" id="IPR013783">
    <property type="entry name" value="Ig-like_fold"/>
</dbReference>
<sequence length="224" mass="25614">MSEDYQELCIRIDPASCGFNKDDHVVITGDFDNWNPGRYVLNYDSATGYYTVRLPYDGCSDTFICKFVVNYEHWRALNCFDKYVDAIGHENNLIYCKAWLQPEEIVADIIMEDVELDLKPLKNSMSPSELLMDQLNIDRPGSEHDYIHITSRGELSSSEDVELDPRSTPGAIDDTLILETDEHQPQPAASQEGCSGQNTRYQISHNPIHGLVTTLRRATTYWKR</sequence>
<protein>
    <submittedName>
        <fullName evidence="1">WGS project CCBQ000000000 data, contig 00058</fullName>
    </submittedName>
</protein>